<proteinExistence type="predicted"/>
<sequence>MVFRSDRRYGVIRSLDPFAECGLNVQCKHFIGNAVVKKKKLSEGYFPAKETDSSDGGVSDLDNRQILRKSAQTVHLYRYRRFAMSAYVDQVVRCEAKIEAKTERKYCCKLYDRATHGGRKHLKPASSWIIAKKLSALPISGYLWSAVART</sequence>
<dbReference type="OrthoDB" id="7701830at2759"/>
<evidence type="ECO:0000313" key="2">
    <source>
        <dbReference type="Proteomes" id="UP000007755"/>
    </source>
</evidence>
<protein>
    <submittedName>
        <fullName evidence="1">Uncharacterized protein</fullName>
    </submittedName>
</protein>
<accession>F4X7X2</accession>
<dbReference type="InParanoid" id="F4X7X2"/>
<reference evidence="1" key="1">
    <citation type="submission" date="2011-02" db="EMBL/GenBank/DDBJ databases">
        <title>The genome of the leaf-cutting ant Acromyrmex echinatior suggests key adaptations to social evolution and fungus farming.</title>
        <authorList>
            <person name="Nygaard S."/>
            <person name="Zhang G."/>
        </authorList>
    </citation>
    <scope>NUCLEOTIDE SEQUENCE</scope>
</reference>
<dbReference type="STRING" id="103372.F4X7X2"/>
<organism evidence="2">
    <name type="scientific">Acromyrmex echinatior</name>
    <name type="common">Panamanian leafcutter ant</name>
    <name type="synonym">Acromyrmex octospinosus echinatior</name>
    <dbReference type="NCBI Taxonomy" id="103372"/>
    <lineage>
        <taxon>Eukaryota</taxon>
        <taxon>Metazoa</taxon>
        <taxon>Ecdysozoa</taxon>
        <taxon>Arthropoda</taxon>
        <taxon>Hexapoda</taxon>
        <taxon>Insecta</taxon>
        <taxon>Pterygota</taxon>
        <taxon>Neoptera</taxon>
        <taxon>Endopterygota</taxon>
        <taxon>Hymenoptera</taxon>
        <taxon>Apocrita</taxon>
        <taxon>Aculeata</taxon>
        <taxon>Formicoidea</taxon>
        <taxon>Formicidae</taxon>
        <taxon>Myrmicinae</taxon>
        <taxon>Acromyrmex</taxon>
    </lineage>
</organism>
<evidence type="ECO:0000313" key="1">
    <source>
        <dbReference type="EMBL" id="EGI57458.1"/>
    </source>
</evidence>
<name>F4X7X2_ACREC</name>
<dbReference type="EMBL" id="GL888900">
    <property type="protein sequence ID" value="EGI57458.1"/>
    <property type="molecule type" value="Genomic_DNA"/>
</dbReference>
<keyword evidence="2" id="KW-1185">Reference proteome</keyword>
<dbReference type="AlphaFoldDB" id="F4X7X2"/>
<dbReference type="Proteomes" id="UP000007755">
    <property type="component" value="Unassembled WGS sequence"/>
</dbReference>
<gene>
    <name evidence="1" type="ORF">G5I_14527</name>
</gene>